<evidence type="ECO:0000259" key="2">
    <source>
        <dbReference type="Pfam" id="PF15253"/>
    </source>
</evidence>
<feature type="domain" description="STIL N-terminal" evidence="2">
    <location>
        <begin position="92"/>
        <end position="335"/>
    </location>
</feature>
<dbReference type="GO" id="GO:0071539">
    <property type="term" value="P:protein localization to centrosome"/>
    <property type="evidence" value="ECO:0007669"/>
    <property type="project" value="TreeGrafter"/>
</dbReference>
<accession>A0AAD5XYH1</accession>
<dbReference type="GO" id="GO:0031023">
    <property type="term" value="P:microtubule organizing center organization"/>
    <property type="evidence" value="ECO:0007669"/>
    <property type="project" value="TreeGrafter"/>
</dbReference>
<protein>
    <recommendedName>
        <fullName evidence="2">STIL N-terminal domain-containing protein</fullName>
    </recommendedName>
</protein>
<feature type="region of interest" description="Disordered" evidence="1">
    <location>
        <begin position="462"/>
        <end position="481"/>
    </location>
</feature>
<dbReference type="Proteomes" id="UP001211065">
    <property type="component" value="Unassembled WGS sequence"/>
</dbReference>
<dbReference type="PANTHER" id="PTHR15128:SF0">
    <property type="entry name" value="SCL-INTERRUPTING LOCUS PROTEIN"/>
    <property type="match status" value="1"/>
</dbReference>
<dbReference type="InterPro" id="IPR026123">
    <property type="entry name" value="STIL"/>
</dbReference>
<keyword evidence="4" id="KW-1185">Reference proteome</keyword>
<dbReference type="EMBL" id="JADGJW010000036">
    <property type="protein sequence ID" value="KAJ3226428.1"/>
    <property type="molecule type" value="Genomic_DNA"/>
</dbReference>
<comment type="caution">
    <text evidence="3">The sequence shown here is derived from an EMBL/GenBank/DDBJ whole genome shotgun (WGS) entry which is preliminary data.</text>
</comment>
<name>A0AAD5XYH1_9FUNG</name>
<dbReference type="PANTHER" id="PTHR15128">
    <property type="entry name" value="TAL1 SCL INTERRUPTING LOCUS"/>
    <property type="match status" value="1"/>
</dbReference>
<dbReference type="InterPro" id="IPR057731">
    <property type="entry name" value="STIL_N"/>
</dbReference>
<reference evidence="3" key="1">
    <citation type="submission" date="2020-05" db="EMBL/GenBank/DDBJ databases">
        <title>Phylogenomic resolution of chytrid fungi.</title>
        <authorList>
            <person name="Stajich J.E."/>
            <person name="Amses K."/>
            <person name="Simmons R."/>
            <person name="Seto K."/>
            <person name="Myers J."/>
            <person name="Bonds A."/>
            <person name="Quandt C.A."/>
            <person name="Barry K."/>
            <person name="Liu P."/>
            <person name="Grigoriev I."/>
            <person name="Longcore J.E."/>
            <person name="James T.Y."/>
        </authorList>
    </citation>
    <scope>NUCLEOTIDE SEQUENCE</scope>
    <source>
        <strain evidence="3">JEL0476</strain>
    </source>
</reference>
<dbReference type="GO" id="GO:0007224">
    <property type="term" value="P:smoothened signaling pathway"/>
    <property type="evidence" value="ECO:0007669"/>
    <property type="project" value="TreeGrafter"/>
</dbReference>
<feature type="compositionally biased region" description="Polar residues" evidence="1">
    <location>
        <begin position="469"/>
        <end position="481"/>
    </location>
</feature>
<dbReference type="GO" id="GO:0005815">
    <property type="term" value="C:microtubule organizing center"/>
    <property type="evidence" value="ECO:0007669"/>
    <property type="project" value="TreeGrafter"/>
</dbReference>
<dbReference type="Pfam" id="PF15253">
    <property type="entry name" value="STIL_N"/>
    <property type="match status" value="1"/>
</dbReference>
<sequence>MQPTSNMDHNLSILKPIKRPYNQFFSNKNQGQYYLYKQPNATSVELLWSNKPTGDFIILDPRNYILTKNICILPTVVSYAKNNAGFLIGTADKICLTLDRFDFGKQGANSLKIPTCLMENDVGIQLLHGVFNMEDFKSLIKSNEDSIFDFHFKNENITPNAENNTGSSYNSFLVSSSWPALLKFENFNFTYNQIIPKAVFKLSPIAPIRLVPTLLFNKILEDTSEKKLKTGFVTIDQSRNILPLLGTDIKSQQLPLIGVWIKCEKLDDINVYNICSRFINSKRSKLKLGKNVLLVVFLKHGEKNFLFFECHFENTVKEYHLLQSSLKIQENSKVEFQVNFTNSLAEYNLCKAISEFYDLPLRYYDKHCSSEKKFIEANSFQLESCSNLKKEHKVLSETQNNLKEDKIEVTENTESAYIKDEETVQNLNADQNATVKEEPEIVSINPASSVLQLTEKGLVEQNHQEDLRPQTQAELPSSTPNQNLLAKDNYIDYLTEHLKFYQLLSSHHENFNFFAETFKTLPLQNLMSNIELVKQPKVFIKKPVEVKHCSTQTDLKFFNCVGVQVETKLYREFSTNTDAIKEHVTQEEHIFFDDGISSLNLNEKGFLMEGGNPSEGTMLLQDISEIQTIENKGDSNFKDCKSNRTFSNTKGDSDLINHSDFSFEKEKFMEVSIEENYENLLLEKHSSLLPPVNNVNFKPFYSFQTVESSSNIKNNKAPRSEKYYDKLKKENKGSHTKNILKYNVNTNAKKKDLNLNNNHTEKYYNKSIAESKDGVNLISNFVKDSEQSFIFFNDDKTWDSQKLLDNKVIFTREQKKKKSTHAQKKKRGITQHNKSNVIEEAQCMTSSSSSIDNSNSSIIEPWLSTANLLPNTNNEKKDISDFYMGRTEYNTNATDEDENEVNLLSLVHGNLESLPKIKNSINGSDFEKKQNFNCNEDNIKRRDDDLVIEHNAKIDDDNSEKAFHDFNLTREGYSVFSLEYLKKYGLL</sequence>
<organism evidence="3 4">
    <name type="scientific">Clydaea vesicula</name>
    <dbReference type="NCBI Taxonomy" id="447962"/>
    <lineage>
        <taxon>Eukaryota</taxon>
        <taxon>Fungi</taxon>
        <taxon>Fungi incertae sedis</taxon>
        <taxon>Chytridiomycota</taxon>
        <taxon>Chytridiomycota incertae sedis</taxon>
        <taxon>Chytridiomycetes</taxon>
        <taxon>Lobulomycetales</taxon>
        <taxon>Lobulomycetaceae</taxon>
        <taxon>Clydaea</taxon>
    </lineage>
</organism>
<proteinExistence type="predicted"/>
<evidence type="ECO:0000313" key="3">
    <source>
        <dbReference type="EMBL" id="KAJ3226428.1"/>
    </source>
</evidence>
<evidence type="ECO:0000256" key="1">
    <source>
        <dbReference type="SAM" id="MobiDB-lite"/>
    </source>
</evidence>
<gene>
    <name evidence="3" type="ORF">HK099_004881</name>
</gene>
<dbReference type="AlphaFoldDB" id="A0AAD5XYH1"/>
<evidence type="ECO:0000313" key="4">
    <source>
        <dbReference type="Proteomes" id="UP001211065"/>
    </source>
</evidence>
<dbReference type="GO" id="GO:0007052">
    <property type="term" value="P:mitotic spindle organization"/>
    <property type="evidence" value="ECO:0007669"/>
    <property type="project" value="TreeGrafter"/>
</dbReference>